<dbReference type="InterPro" id="IPR017853">
    <property type="entry name" value="GH"/>
</dbReference>
<reference evidence="6" key="2">
    <citation type="journal article" date="2017" name="Nat. Plants">
        <title>The Aegilops tauschii genome reveals multiple impacts of transposons.</title>
        <authorList>
            <person name="Zhao G."/>
            <person name="Zou C."/>
            <person name="Li K."/>
            <person name="Wang K."/>
            <person name="Li T."/>
            <person name="Gao L."/>
            <person name="Zhang X."/>
            <person name="Wang H."/>
            <person name="Yang Z."/>
            <person name="Liu X."/>
            <person name="Jiang W."/>
            <person name="Mao L."/>
            <person name="Kong X."/>
            <person name="Jiao Y."/>
            <person name="Jia J."/>
        </authorList>
    </citation>
    <scope>NUCLEOTIDE SEQUENCE [LARGE SCALE GENOMIC DNA]</scope>
    <source>
        <strain evidence="6">cv. AL8/78</strain>
    </source>
</reference>
<dbReference type="Gramene" id="AET2Gv20213600.6">
    <property type="protein sequence ID" value="AET2Gv20213600.6"/>
    <property type="gene ID" value="AET2Gv20213600"/>
</dbReference>
<dbReference type="AlphaFoldDB" id="A0A453AP59"/>
<dbReference type="CDD" id="cd14792">
    <property type="entry name" value="GH27"/>
    <property type="match status" value="1"/>
</dbReference>
<sequence>GSGRLTGRWIRPIIFSFSLTRLSPLRHRRHRRANCFEFGGRKRRRARSIAKRRMGVPLCRLPLLLLLVLALSPQGTRWPAAAAVAARRIAPLPTAALRRLYDTSNYGRLQLNNGLALVPQMGWNSWNFFACNINDTLIRETADALVSTGLAALGYNYVNIDDCWSYVKRGNKGQLLPDPKTFPSGIKSLADYVHGKGLKLGIYSDAGVSTCQVRPGSLHHENDDAALFASWGVDYLKYDNCYNLGIPPKERYPPMRDALNSTGRQIFYSLCEWYNS</sequence>
<reference evidence="6" key="1">
    <citation type="journal article" date="2014" name="Science">
        <title>Ancient hybridizations among the ancestral genomes of bread wheat.</title>
        <authorList>
            <consortium name="International Wheat Genome Sequencing Consortium,"/>
            <person name="Marcussen T."/>
            <person name="Sandve S.R."/>
            <person name="Heier L."/>
            <person name="Spannagl M."/>
            <person name="Pfeifer M."/>
            <person name="Jakobsen K.S."/>
            <person name="Wulff B.B."/>
            <person name="Steuernagel B."/>
            <person name="Mayer K.F."/>
            <person name="Olsen O.A."/>
        </authorList>
    </citation>
    <scope>NUCLEOTIDE SEQUENCE [LARGE SCALE GENOMIC DNA]</scope>
    <source>
        <strain evidence="6">cv. AL8/78</strain>
    </source>
</reference>
<keyword evidence="6" id="KW-1185">Reference proteome</keyword>
<evidence type="ECO:0000313" key="5">
    <source>
        <dbReference type="EnsemblPlants" id="AET2Gv20213600.6"/>
    </source>
</evidence>
<dbReference type="PRINTS" id="PR00740">
    <property type="entry name" value="GLHYDRLASE27"/>
</dbReference>
<dbReference type="GO" id="GO:0005975">
    <property type="term" value="P:carbohydrate metabolic process"/>
    <property type="evidence" value="ECO:0007669"/>
    <property type="project" value="InterPro"/>
</dbReference>
<evidence type="ECO:0000313" key="6">
    <source>
        <dbReference type="Proteomes" id="UP000015105"/>
    </source>
</evidence>
<evidence type="ECO:0000256" key="3">
    <source>
        <dbReference type="ARBA" id="ARBA00023295"/>
    </source>
</evidence>
<dbReference type="Gene3D" id="3.20.20.70">
    <property type="entry name" value="Aldolase class I"/>
    <property type="match status" value="1"/>
</dbReference>
<keyword evidence="4" id="KW-1015">Disulfide bond</keyword>
<dbReference type="InterPro" id="IPR013785">
    <property type="entry name" value="Aldolase_TIM"/>
</dbReference>
<dbReference type="PANTHER" id="PTHR11452">
    <property type="entry name" value="ALPHA-GALACTOSIDASE/ALPHA-N-ACETYLGALACTOSAMINIDASE"/>
    <property type="match status" value="1"/>
</dbReference>
<keyword evidence="3 4" id="KW-0326">Glycosidase</keyword>
<reference evidence="5" key="4">
    <citation type="submission" date="2019-03" db="UniProtKB">
        <authorList>
            <consortium name="EnsemblPlants"/>
        </authorList>
    </citation>
    <scope>IDENTIFICATION</scope>
</reference>
<dbReference type="GO" id="GO:0004557">
    <property type="term" value="F:alpha-galactosidase activity"/>
    <property type="evidence" value="ECO:0007669"/>
    <property type="project" value="UniProtKB-EC"/>
</dbReference>
<proteinExistence type="inferred from homology"/>
<dbReference type="EC" id="3.2.1.22" evidence="4"/>
<dbReference type="PANTHER" id="PTHR11452:SF75">
    <property type="entry name" value="ALPHA-GALACTOSIDASE MEL1"/>
    <property type="match status" value="1"/>
</dbReference>
<evidence type="ECO:0000256" key="2">
    <source>
        <dbReference type="ARBA" id="ARBA00022801"/>
    </source>
</evidence>
<dbReference type="FunFam" id="3.20.20.70:FF:000611">
    <property type="match status" value="1"/>
</dbReference>
<dbReference type="Pfam" id="PF16499">
    <property type="entry name" value="Melibiase_2"/>
    <property type="match status" value="1"/>
</dbReference>
<dbReference type="Proteomes" id="UP000015105">
    <property type="component" value="Chromosome 2D"/>
</dbReference>
<keyword evidence="2 4" id="KW-0378">Hydrolase</keyword>
<dbReference type="SUPFAM" id="SSF51445">
    <property type="entry name" value="(Trans)glycosidases"/>
    <property type="match status" value="1"/>
</dbReference>
<reference evidence="5" key="3">
    <citation type="journal article" date="2017" name="Nature">
        <title>Genome sequence of the progenitor of the wheat D genome Aegilops tauschii.</title>
        <authorList>
            <person name="Luo M.C."/>
            <person name="Gu Y.Q."/>
            <person name="Puiu D."/>
            <person name="Wang H."/>
            <person name="Twardziok S.O."/>
            <person name="Deal K.R."/>
            <person name="Huo N."/>
            <person name="Zhu T."/>
            <person name="Wang L."/>
            <person name="Wang Y."/>
            <person name="McGuire P.E."/>
            <person name="Liu S."/>
            <person name="Long H."/>
            <person name="Ramasamy R.K."/>
            <person name="Rodriguez J.C."/>
            <person name="Van S.L."/>
            <person name="Yuan L."/>
            <person name="Wang Z."/>
            <person name="Xia Z."/>
            <person name="Xiao L."/>
            <person name="Anderson O.D."/>
            <person name="Ouyang S."/>
            <person name="Liang Y."/>
            <person name="Zimin A.V."/>
            <person name="Pertea G."/>
            <person name="Qi P."/>
            <person name="Bennetzen J.L."/>
            <person name="Dai X."/>
            <person name="Dawson M.W."/>
            <person name="Muller H.G."/>
            <person name="Kugler K."/>
            <person name="Rivarola-Duarte L."/>
            <person name="Spannagl M."/>
            <person name="Mayer K.F.X."/>
            <person name="Lu F.H."/>
            <person name="Bevan M.W."/>
            <person name="Leroy P."/>
            <person name="Li P."/>
            <person name="You F.M."/>
            <person name="Sun Q."/>
            <person name="Liu Z."/>
            <person name="Lyons E."/>
            <person name="Wicker T."/>
            <person name="Salzberg S.L."/>
            <person name="Devos K.M."/>
            <person name="Dvorak J."/>
        </authorList>
    </citation>
    <scope>NUCLEOTIDE SEQUENCE [LARGE SCALE GENOMIC DNA]</scope>
    <source>
        <strain evidence="5">cv. AL8/78</strain>
    </source>
</reference>
<comment type="catalytic activity">
    <reaction evidence="4">
        <text>Hydrolysis of terminal, non-reducing alpha-D-galactose residues in alpha-D-galactosides, including galactose oligosaccharides, galactomannans and galactolipids.</text>
        <dbReference type="EC" id="3.2.1.22"/>
    </reaction>
</comment>
<dbReference type="EnsemblPlants" id="AET2Gv20213600.6">
    <property type="protein sequence ID" value="AET2Gv20213600.6"/>
    <property type="gene ID" value="AET2Gv20213600"/>
</dbReference>
<organism evidence="5 6">
    <name type="scientific">Aegilops tauschii subsp. strangulata</name>
    <name type="common">Goatgrass</name>
    <dbReference type="NCBI Taxonomy" id="200361"/>
    <lineage>
        <taxon>Eukaryota</taxon>
        <taxon>Viridiplantae</taxon>
        <taxon>Streptophyta</taxon>
        <taxon>Embryophyta</taxon>
        <taxon>Tracheophyta</taxon>
        <taxon>Spermatophyta</taxon>
        <taxon>Magnoliopsida</taxon>
        <taxon>Liliopsida</taxon>
        <taxon>Poales</taxon>
        <taxon>Poaceae</taxon>
        <taxon>BOP clade</taxon>
        <taxon>Pooideae</taxon>
        <taxon>Triticodae</taxon>
        <taxon>Triticeae</taxon>
        <taxon>Triticinae</taxon>
        <taxon>Aegilops</taxon>
    </lineage>
</organism>
<name>A0A453AP59_AEGTS</name>
<accession>A0A453AP59</accession>
<reference evidence="5" key="5">
    <citation type="journal article" date="2021" name="G3 (Bethesda)">
        <title>Aegilops tauschii genome assembly Aet v5.0 features greater sequence contiguity and improved annotation.</title>
        <authorList>
            <person name="Wang L."/>
            <person name="Zhu T."/>
            <person name="Rodriguez J.C."/>
            <person name="Deal K.R."/>
            <person name="Dubcovsky J."/>
            <person name="McGuire P.E."/>
            <person name="Lux T."/>
            <person name="Spannagl M."/>
            <person name="Mayer K.F.X."/>
            <person name="Baldrich P."/>
            <person name="Meyers B.C."/>
            <person name="Huo N."/>
            <person name="Gu Y.Q."/>
            <person name="Zhou H."/>
            <person name="Devos K.M."/>
            <person name="Bennetzen J.L."/>
            <person name="Unver T."/>
            <person name="Budak H."/>
            <person name="Gulick P.J."/>
            <person name="Galiba G."/>
            <person name="Kalapos B."/>
            <person name="Nelson D.R."/>
            <person name="Li P."/>
            <person name="You F.M."/>
            <person name="Luo M.C."/>
            <person name="Dvorak J."/>
        </authorList>
    </citation>
    <scope>NUCLEOTIDE SEQUENCE [LARGE SCALE GENOMIC DNA]</scope>
    <source>
        <strain evidence="5">cv. AL8/78</strain>
    </source>
</reference>
<dbReference type="InterPro" id="IPR002241">
    <property type="entry name" value="Glyco_hydro_27"/>
</dbReference>
<evidence type="ECO:0000256" key="1">
    <source>
        <dbReference type="ARBA" id="ARBA00009743"/>
    </source>
</evidence>
<evidence type="ECO:0000256" key="4">
    <source>
        <dbReference type="RuleBase" id="RU361168"/>
    </source>
</evidence>
<protein>
    <recommendedName>
        <fullName evidence="4">Alpha-galactosidase</fullName>
        <ecNumber evidence="4">3.2.1.22</ecNumber>
    </recommendedName>
    <alternativeName>
        <fullName evidence="4">Melibiase</fullName>
    </alternativeName>
</protein>
<comment type="similarity">
    <text evidence="1 4">Belongs to the glycosyl hydrolase 27 family.</text>
</comment>